<dbReference type="AlphaFoldDB" id="B6XSJ7"/>
<comment type="caution">
    <text evidence="1">The sequence shown here is derived from an EMBL/GenBank/DDBJ whole genome shotgun (WGS) entry which is preliminary data.</text>
</comment>
<organism evidence="1 2">
    <name type="scientific">Bifidobacterium catenulatum DSM 16992 = JCM 1194 = LMG 11043</name>
    <dbReference type="NCBI Taxonomy" id="566552"/>
    <lineage>
        <taxon>Bacteria</taxon>
        <taxon>Bacillati</taxon>
        <taxon>Actinomycetota</taxon>
        <taxon>Actinomycetes</taxon>
        <taxon>Bifidobacteriales</taxon>
        <taxon>Bifidobacteriaceae</taxon>
        <taxon>Bifidobacterium</taxon>
    </lineage>
</organism>
<name>B6XSJ7_9BIFI</name>
<dbReference type="Proteomes" id="UP000003882">
    <property type="component" value="Unassembled WGS sequence"/>
</dbReference>
<dbReference type="EMBL" id="ABXY01000001">
    <property type="protein sequence ID" value="EEB22424.1"/>
    <property type="molecule type" value="Genomic_DNA"/>
</dbReference>
<protein>
    <submittedName>
        <fullName evidence="1">Uncharacterized protein</fullName>
    </submittedName>
</protein>
<sequence>MEFADGRSAFFRAIEIRLMFMFVLCAHKFRSNVWAGRRIFEISIDFTLWTPSDHDADISGISVTKLSICRAYNGYAFTHQT</sequence>
<reference evidence="1 2" key="1">
    <citation type="submission" date="2008-10" db="EMBL/GenBank/DDBJ databases">
        <title>Draft genome sequence of Bifidobacterium catenulatum (DSM 16992).</title>
        <authorList>
            <person name="Sudarsanam P."/>
            <person name="Ley R."/>
            <person name="Guruge J."/>
            <person name="Turnbaugh P.J."/>
            <person name="Mahowald M."/>
            <person name="Liep D."/>
            <person name="Gordon J."/>
        </authorList>
    </citation>
    <scope>NUCLEOTIDE SEQUENCE [LARGE SCALE GENOMIC DNA]</scope>
    <source>
        <strain evidence="1 2">DSM 16992</strain>
    </source>
</reference>
<evidence type="ECO:0000313" key="1">
    <source>
        <dbReference type="EMBL" id="EEB22424.1"/>
    </source>
</evidence>
<gene>
    <name evidence="1" type="ORF">BIFCAT_00057</name>
</gene>
<reference evidence="1 2" key="2">
    <citation type="submission" date="2008-10" db="EMBL/GenBank/DDBJ databases">
        <authorList>
            <person name="Fulton L."/>
            <person name="Clifton S."/>
            <person name="Fulton B."/>
            <person name="Xu J."/>
            <person name="Minx P."/>
            <person name="Pepin K.H."/>
            <person name="Johnson M."/>
            <person name="Bhonagiri V."/>
            <person name="Nash W.E."/>
            <person name="Mardis E.R."/>
            <person name="Wilson R.K."/>
        </authorList>
    </citation>
    <scope>NUCLEOTIDE SEQUENCE [LARGE SCALE GENOMIC DNA]</scope>
    <source>
        <strain evidence="1 2">DSM 16992</strain>
    </source>
</reference>
<evidence type="ECO:0000313" key="2">
    <source>
        <dbReference type="Proteomes" id="UP000003882"/>
    </source>
</evidence>
<accession>B6XSJ7</accession>
<proteinExistence type="predicted"/>